<organism evidence="5 6">
    <name type="scientific">Demequina sediminis</name>
    <dbReference type="NCBI Taxonomy" id="1930058"/>
    <lineage>
        <taxon>Bacteria</taxon>
        <taxon>Bacillati</taxon>
        <taxon>Actinomycetota</taxon>
        <taxon>Actinomycetes</taxon>
        <taxon>Micrococcales</taxon>
        <taxon>Demequinaceae</taxon>
        <taxon>Demequina</taxon>
    </lineage>
</organism>
<dbReference type="InterPro" id="IPR005399">
    <property type="entry name" value="K_chnl_volt-dep_bsu_KCNAB-rel"/>
</dbReference>
<comment type="similarity">
    <text evidence="1">Belongs to the shaker potassium channel beta subunit family.</text>
</comment>
<accession>A0ABP9WHB4</accession>
<dbReference type="Proteomes" id="UP001426770">
    <property type="component" value="Unassembled WGS sequence"/>
</dbReference>
<evidence type="ECO:0000256" key="1">
    <source>
        <dbReference type="ARBA" id="ARBA00006515"/>
    </source>
</evidence>
<protein>
    <submittedName>
        <fullName evidence="5">L-glyceraldehyde 3-phosphate reductase</fullName>
    </submittedName>
</protein>
<comment type="caution">
    <text evidence="5">The sequence shown here is derived from an EMBL/GenBank/DDBJ whole genome shotgun (WGS) entry which is preliminary data.</text>
</comment>
<evidence type="ECO:0000256" key="3">
    <source>
        <dbReference type="ARBA" id="ARBA00023002"/>
    </source>
</evidence>
<keyword evidence="6" id="KW-1185">Reference proteome</keyword>
<dbReference type="SUPFAM" id="SSF51430">
    <property type="entry name" value="NAD(P)-linked oxidoreductase"/>
    <property type="match status" value="1"/>
</dbReference>
<evidence type="ECO:0000313" key="6">
    <source>
        <dbReference type="Proteomes" id="UP001426770"/>
    </source>
</evidence>
<dbReference type="PANTHER" id="PTHR43150">
    <property type="entry name" value="HYPERKINETIC, ISOFORM M"/>
    <property type="match status" value="1"/>
</dbReference>
<dbReference type="InterPro" id="IPR023210">
    <property type="entry name" value="NADP_OxRdtase_dom"/>
</dbReference>
<keyword evidence="2" id="KW-0521">NADP</keyword>
<dbReference type="Gene3D" id="3.20.20.100">
    <property type="entry name" value="NADP-dependent oxidoreductase domain"/>
    <property type="match status" value="1"/>
</dbReference>
<evidence type="ECO:0000259" key="4">
    <source>
        <dbReference type="Pfam" id="PF00248"/>
    </source>
</evidence>
<dbReference type="EMBL" id="BAABRR010000003">
    <property type="protein sequence ID" value="GAA5518368.1"/>
    <property type="molecule type" value="Genomic_DNA"/>
</dbReference>
<dbReference type="Pfam" id="PF00248">
    <property type="entry name" value="Aldo_ket_red"/>
    <property type="match status" value="1"/>
</dbReference>
<name>A0ABP9WHB4_9MICO</name>
<sequence length="350" mass="38351">MPCGETGDRRLNPMTQDPYVAADARYETMPYRRSGRSGLRLPAVSLGLWHNFGGLHPLDTQREILLAAFDLGITHIDLANNYGPPPGSAESNFGGVLARDLRPYRDELILSTKAGYHMWPGPYGEWGSRKSLLASLDQSLARMGVDYVDVFYHHRPDPDTPIEESMMALDQAVRSGKALYAGISNYGPEDTRTAAAILRDLGTPLLIHQFKYSMYERTPEDGLLDALDEVGAGSIVFSPLAQGMLTDRYLGGVPEGSRITHSQFLSEKQISETYIERTRALNEIALGRGQTLAQLALQWVLRQGRVTSALVGASSVAQLRANVEALSFPELTDAELAAIEPHAVHGTHHA</sequence>
<gene>
    <name evidence="5" type="primary">gpr_2</name>
    <name evidence="5" type="ORF">Lsed01_00793</name>
</gene>
<dbReference type="InterPro" id="IPR036812">
    <property type="entry name" value="NAD(P)_OxRdtase_dom_sf"/>
</dbReference>
<proteinExistence type="inferred from homology"/>
<feature type="domain" description="NADP-dependent oxidoreductase" evidence="4">
    <location>
        <begin position="44"/>
        <end position="340"/>
    </location>
</feature>
<evidence type="ECO:0000256" key="2">
    <source>
        <dbReference type="ARBA" id="ARBA00022857"/>
    </source>
</evidence>
<keyword evidence="3" id="KW-0560">Oxidoreductase</keyword>
<dbReference type="PANTHER" id="PTHR43150:SF4">
    <property type="entry name" value="L-GLYCERALDEHYDE 3-PHOSPHATE REDUCTASE"/>
    <property type="match status" value="1"/>
</dbReference>
<evidence type="ECO:0000313" key="5">
    <source>
        <dbReference type="EMBL" id="GAA5518368.1"/>
    </source>
</evidence>
<reference evidence="5 6" key="1">
    <citation type="submission" date="2024-02" db="EMBL/GenBank/DDBJ databases">
        <title>Lysinimicrobium sediminis NBRC 112286.</title>
        <authorList>
            <person name="Ichikawa N."/>
            <person name="Katano-Makiyama Y."/>
            <person name="Hidaka K."/>
        </authorList>
    </citation>
    <scope>NUCLEOTIDE SEQUENCE [LARGE SCALE GENOMIC DNA]</scope>
    <source>
        <strain evidence="5 6">NBRC 112286</strain>
    </source>
</reference>